<gene>
    <name evidence="2" type="ORF">G6034_11915</name>
</gene>
<reference evidence="2 3" key="1">
    <citation type="submission" date="2020-02" db="EMBL/GenBank/DDBJ databases">
        <title>Genome sequence of strain AETb3-4.</title>
        <authorList>
            <person name="Gao J."/>
            <person name="Zhang X."/>
        </authorList>
    </citation>
    <scope>NUCLEOTIDE SEQUENCE [LARGE SCALE GENOMIC DNA]</scope>
    <source>
        <strain evidence="2 3">AETb3-4</strain>
    </source>
</reference>
<accession>A0A7Y7IHN9</accession>
<dbReference type="AlphaFoldDB" id="A0A7Y7IHN9"/>
<feature type="region of interest" description="Disordered" evidence="1">
    <location>
        <begin position="120"/>
        <end position="149"/>
    </location>
</feature>
<proteinExistence type="predicted"/>
<evidence type="ECO:0000313" key="3">
    <source>
        <dbReference type="Proteomes" id="UP000543556"/>
    </source>
</evidence>
<evidence type="ECO:0000313" key="2">
    <source>
        <dbReference type="EMBL" id="NVM95612.1"/>
    </source>
</evidence>
<comment type="caution">
    <text evidence="2">The sequence shown here is derived from an EMBL/GenBank/DDBJ whole genome shotgun (WGS) entry which is preliminary data.</text>
</comment>
<dbReference type="Proteomes" id="UP000543556">
    <property type="component" value="Unassembled WGS sequence"/>
</dbReference>
<keyword evidence="3" id="KW-1185">Reference proteome</keyword>
<sequence>MAIPLHYEDYGQMNGNAGAVALSRGKKVPVDPEKGTAALNSSSGADVATNVPRGALSMKSCPSGTTAENGDYLPAPCTGWVLAEPAAKEALGSGGIVATHRIHVDGAGKAAVLSIDYAAGSSRSNGSTQPPGPGRSLPAQLTCARTSCR</sequence>
<evidence type="ECO:0000256" key="1">
    <source>
        <dbReference type="SAM" id="MobiDB-lite"/>
    </source>
</evidence>
<dbReference type="EMBL" id="JAAMFM010000017">
    <property type="protein sequence ID" value="NVM95612.1"/>
    <property type="molecule type" value="Genomic_DNA"/>
</dbReference>
<organism evidence="2 3">
    <name type="scientific">Arthrobacter wenxiniae</name>
    <dbReference type="NCBI Taxonomy" id="2713570"/>
    <lineage>
        <taxon>Bacteria</taxon>
        <taxon>Bacillati</taxon>
        <taxon>Actinomycetota</taxon>
        <taxon>Actinomycetes</taxon>
        <taxon>Micrococcales</taxon>
        <taxon>Micrococcaceae</taxon>
        <taxon>Arthrobacter</taxon>
    </lineage>
</organism>
<protein>
    <submittedName>
        <fullName evidence="2">Uncharacterized protein</fullName>
    </submittedName>
</protein>
<name>A0A7Y7IHN9_9MICC</name>
<dbReference type="RefSeq" id="WP_176635338.1">
    <property type="nucleotide sequence ID" value="NZ_JAAMFM010000017.1"/>
</dbReference>